<reference evidence="7 8" key="1">
    <citation type="submission" date="2019-07" db="EMBL/GenBank/DDBJ databases">
        <title>Genomic Encyclopedia of Type Strains, Phase III (KMG-III): the genomes of soil and plant-associated and newly described type strains.</title>
        <authorList>
            <person name="Whitman W."/>
        </authorList>
    </citation>
    <scope>NUCLEOTIDE SEQUENCE [LARGE SCALE GENOMIC DNA]</scope>
    <source>
        <strain evidence="7 8">BL24</strain>
    </source>
</reference>
<dbReference type="OrthoDB" id="342399at2"/>
<dbReference type="EMBL" id="VNHS01000006">
    <property type="protein sequence ID" value="TYP73985.1"/>
    <property type="molecule type" value="Genomic_DNA"/>
</dbReference>
<dbReference type="PROSITE" id="PS01124">
    <property type="entry name" value="HTH_ARAC_FAMILY_2"/>
    <property type="match status" value="1"/>
</dbReference>
<dbReference type="SUPFAM" id="SSF52172">
    <property type="entry name" value="CheY-like"/>
    <property type="match status" value="1"/>
</dbReference>
<proteinExistence type="predicted"/>
<dbReference type="InterPro" id="IPR018062">
    <property type="entry name" value="HTH_AraC-typ_CS"/>
</dbReference>
<dbReference type="InterPro" id="IPR009057">
    <property type="entry name" value="Homeodomain-like_sf"/>
</dbReference>
<dbReference type="PROSITE" id="PS50110">
    <property type="entry name" value="RESPONSE_REGULATORY"/>
    <property type="match status" value="1"/>
</dbReference>
<protein>
    <submittedName>
        <fullName evidence="7">Two-component system response regulator YesN</fullName>
    </submittedName>
</protein>
<dbReference type="GO" id="GO:0000160">
    <property type="term" value="P:phosphorelay signal transduction system"/>
    <property type="evidence" value="ECO:0007669"/>
    <property type="project" value="InterPro"/>
</dbReference>
<gene>
    <name evidence="7" type="ORF">BCM02_106266</name>
</gene>
<dbReference type="CDD" id="cd17536">
    <property type="entry name" value="REC_YesN-like"/>
    <property type="match status" value="1"/>
</dbReference>
<dbReference type="InterPro" id="IPR018060">
    <property type="entry name" value="HTH_AraC"/>
</dbReference>
<evidence type="ECO:0000256" key="2">
    <source>
        <dbReference type="ARBA" id="ARBA00023125"/>
    </source>
</evidence>
<keyword evidence="4" id="KW-0597">Phosphoprotein</keyword>
<dbReference type="GO" id="GO:0043565">
    <property type="term" value="F:sequence-specific DNA binding"/>
    <property type="evidence" value="ECO:0007669"/>
    <property type="project" value="InterPro"/>
</dbReference>
<evidence type="ECO:0000256" key="3">
    <source>
        <dbReference type="ARBA" id="ARBA00023163"/>
    </source>
</evidence>
<dbReference type="PANTHER" id="PTHR43280:SF28">
    <property type="entry name" value="HTH-TYPE TRANSCRIPTIONAL ACTIVATOR RHAS"/>
    <property type="match status" value="1"/>
</dbReference>
<dbReference type="Pfam" id="PF12833">
    <property type="entry name" value="HTH_18"/>
    <property type="match status" value="1"/>
</dbReference>
<evidence type="ECO:0000256" key="1">
    <source>
        <dbReference type="ARBA" id="ARBA00023015"/>
    </source>
</evidence>
<dbReference type="AlphaFoldDB" id="A0A5S5C3H7"/>
<dbReference type="RefSeq" id="WP_148930405.1">
    <property type="nucleotide sequence ID" value="NZ_VNHS01000006.1"/>
</dbReference>
<dbReference type="PROSITE" id="PS00041">
    <property type="entry name" value="HTH_ARAC_FAMILY_1"/>
    <property type="match status" value="1"/>
</dbReference>
<evidence type="ECO:0000313" key="7">
    <source>
        <dbReference type="EMBL" id="TYP73985.1"/>
    </source>
</evidence>
<dbReference type="SMART" id="SM00342">
    <property type="entry name" value="HTH_ARAC"/>
    <property type="match status" value="1"/>
</dbReference>
<accession>A0A5S5C3H7</accession>
<dbReference type="Proteomes" id="UP000323257">
    <property type="component" value="Unassembled WGS sequence"/>
</dbReference>
<dbReference type="InterPro" id="IPR001789">
    <property type="entry name" value="Sig_transdc_resp-reg_receiver"/>
</dbReference>
<organism evidence="7 8">
    <name type="scientific">Paenibacillus methanolicus</name>
    <dbReference type="NCBI Taxonomy" id="582686"/>
    <lineage>
        <taxon>Bacteria</taxon>
        <taxon>Bacillati</taxon>
        <taxon>Bacillota</taxon>
        <taxon>Bacilli</taxon>
        <taxon>Bacillales</taxon>
        <taxon>Paenibacillaceae</taxon>
        <taxon>Paenibacillus</taxon>
    </lineage>
</organism>
<dbReference type="SMART" id="SM00448">
    <property type="entry name" value="REC"/>
    <property type="match status" value="1"/>
</dbReference>
<keyword evidence="1" id="KW-0805">Transcription regulation</keyword>
<feature type="domain" description="Response regulatory" evidence="6">
    <location>
        <begin position="3"/>
        <end position="120"/>
    </location>
</feature>
<dbReference type="InterPro" id="IPR020449">
    <property type="entry name" value="Tscrpt_reg_AraC-type_HTH"/>
</dbReference>
<sequence>MRKLLIVDDEKNIRAGLKAMIEREFPGGYDFGFAADGEEALTRIGETGADLVITDIRMPVMDGIALIDALHAREERPDVIILSGHDDFQYAKAAIRYEVKEYLLKPIVREELFGVLRRMEAERQRKETAAFAARDSVAMQAELAATQLNLLFMERHANPADARERLAKAGLDWLDEGFYVGVLKSVEELQQGDRAKWIARVEELTGLGEEERSLRFYDKDGKLVLICGRSEPLERLAGPSRPQNRFRAGRSGRLTGMETVQTGYEQASRALKYSLLHNGSGVVHYSDIGGKEVMAKLPLQDIQKIANMLGSGRDAEMNRLLQHVLDIRHVMRYDIGYLEGISQALNEHVFDRVFRQYGEESVDILKLHKQVGDLYSFEQFHDYYRSVESLLQLLSDYVGRMRHVHHERGDLQRAINYIHEHYQRDLNMAMVSNHVSLNYSYFSQAFKDYTGETFVSYLRKLRLQKAKELLAGTNLKVYEISEQAGFDNVKHFTRVFRETEGVTPLEYRSVREPTQH</sequence>
<dbReference type="InterPro" id="IPR011006">
    <property type="entry name" value="CheY-like_superfamily"/>
</dbReference>
<feature type="modified residue" description="4-aspartylphosphate" evidence="4">
    <location>
        <position position="55"/>
    </location>
</feature>
<feature type="domain" description="HTH araC/xylS-type" evidence="5">
    <location>
        <begin position="412"/>
        <end position="510"/>
    </location>
</feature>
<evidence type="ECO:0000259" key="5">
    <source>
        <dbReference type="PROSITE" id="PS01124"/>
    </source>
</evidence>
<keyword evidence="2" id="KW-0238">DNA-binding</keyword>
<evidence type="ECO:0000313" key="8">
    <source>
        <dbReference type="Proteomes" id="UP000323257"/>
    </source>
</evidence>
<dbReference type="SUPFAM" id="SSF46689">
    <property type="entry name" value="Homeodomain-like"/>
    <property type="match status" value="2"/>
</dbReference>
<dbReference type="PRINTS" id="PR00032">
    <property type="entry name" value="HTHARAC"/>
</dbReference>
<dbReference type="PANTHER" id="PTHR43280">
    <property type="entry name" value="ARAC-FAMILY TRANSCRIPTIONAL REGULATOR"/>
    <property type="match status" value="1"/>
</dbReference>
<evidence type="ECO:0000256" key="4">
    <source>
        <dbReference type="PROSITE-ProRule" id="PRU00169"/>
    </source>
</evidence>
<dbReference type="Pfam" id="PF00072">
    <property type="entry name" value="Response_reg"/>
    <property type="match status" value="1"/>
</dbReference>
<keyword evidence="3" id="KW-0804">Transcription</keyword>
<comment type="caution">
    <text evidence="7">The sequence shown here is derived from an EMBL/GenBank/DDBJ whole genome shotgun (WGS) entry which is preliminary data.</text>
</comment>
<keyword evidence="8" id="KW-1185">Reference proteome</keyword>
<dbReference type="Gene3D" id="1.10.10.60">
    <property type="entry name" value="Homeodomain-like"/>
    <property type="match status" value="2"/>
</dbReference>
<dbReference type="GO" id="GO:0003700">
    <property type="term" value="F:DNA-binding transcription factor activity"/>
    <property type="evidence" value="ECO:0007669"/>
    <property type="project" value="InterPro"/>
</dbReference>
<dbReference type="Gene3D" id="3.40.50.2300">
    <property type="match status" value="1"/>
</dbReference>
<name>A0A5S5C3H7_9BACL</name>
<evidence type="ECO:0000259" key="6">
    <source>
        <dbReference type="PROSITE" id="PS50110"/>
    </source>
</evidence>